<evidence type="ECO:0000313" key="4">
    <source>
        <dbReference type="RefSeq" id="XP_025028298.1"/>
    </source>
</evidence>
<dbReference type="InterPro" id="IPR044933">
    <property type="entry name" value="DIA_GBD_sf"/>
</dbReference>
<feature type="domain" description="Formin GTPase-binding" evidence="2">
    <location>
        <begin position="183"/>
        <end position="274"/>
    </location>
</feature>
<keyword evidence="3" id="KW-1185">Reference proteome</keyword>
<dbReference type="InterPro" id="IPR016024">
    <property type="entry name" value="ARM-type_fold"/>
</dbReference>
<evidence type="ECO:0000259" key="2">
    <source>
        <dbReference type="Pfam" id="PF06371"/>
    </source>
</evidence>
<dbReference type="InterPro" id="IPR010473">
    <property type="entry name" value="GTPase-bd"/>
</dbReference>
<evidence type="ECO:0000256" key="1">
    <source>
        <dbReference type="SAM" id="MobiDB-lite"/>
    </source>
</evidence>
<sequence length="274" mass="30033">MPYSEEQQLRNSASEAESPQRRATAPSWRRRLTRGAIGASAPNQEAAFQPRGQVLAASAGEGGARAAGEFGPGSCLCTFAEPTMEKGLRGKPRENQPPRRQAAEALGSEGCSSSSSSSSSSKKAKFPLHLKILTDDVFDKFSSIRIPGSKKDRPALLHLKQSHCSSSECTTPVEVDDSMPTHLSDQEILVLFEKMMEDMNLNEDRKAPLREKDFSIKKEMVLQYTSTASKPGSLKSRRQILPQEFIYELKTGTVDEKLVSCLESLRVSLTSNPV</sequence>
<evidence type="ECO:0000313" key="3">
    <source>
        <dbReference type="Proteomes" id="UP000695026"/>
    </source>
</evidence>
<protein>
    <submittedName>
        <fullName evidence="4">Protein diaphanous homolog 3-like</fullName>
    </submittedName>
</protein>
<gene>
    <name evidence="4" type="primary">LOC112541746</name>
</gene>
<dbReference type="GO" id="GO:0005884">
    <property type="term" value="C:actin filament"/>
    <property type="evidence" value="ECO:0007669"/>
    <property type="project" value="TreeGrafter"/>
</dbReference>
<feature type="region of interest" description="Disordered" evidence="1">
    <location>
        <begin position="84"/>
        <end position="122"/>
    </location>
</feature>
<dbReference type="GO" id="GO:0031267">
    <property type="term" value="F:small GTPase binding"/>
    <property type="evidence" value="ECO:0007669"/>
    <property type="project" value="InterPro"/>
</dbReference>
<proteinExistence type="predicted"/>
<dbReference type="RefSeq" id="XP_025028298.1">
    <property type="nucleotide sequence ID" value="XM_025172530.1"/>
</dbReference>
<dbReference type="PANTHER" id="PTHR45691:SF9">
    <property type="entry name" value="PROTEIN DIAPHANOUS HOMOLOG 3"/>
    <property type="match status" value="1"/>
</dbReference>
<dbReference type="OrthoDB" id="1104827at2759"/>
<dbReference type="GO" id="GO:0030041">
    <property type="term" value="P:actin filament polymerization"/>
    <property type="evidence" value="ECO:0007669"/>
    <property type="project" value="TreeGrafter"/>
</dbReference>
<name>A0A9F5N4E7_PYTBI</name>
<dbReference type="GO" id="GO:0003779">
    <property type="term" value="F:actin binding"/>
    <property type="evidence" value="ECO:0007669"/>
    <property type="project" value="InterPro"/>
</dbReference>
<dbReference type="Gene3D" id="1.10.20.40">
    <property type="entry name" value="Formin, diaphanous GTPase-binding domain"/>
    <property type="match status" value="1"/>
</dbReference>
<dbReference type="InterPro" id="IPR051412">
    <property type="entry name" value="Formin_Homology_Diaphanous_sf"/>
</dbReference>
<dbReference type="KEGG" id="pbi:112541746"/>
<feature type="non-terminal residue" evidence="4">
    <location>
        <position position="274"/>
    </location>
</feature>
<dbReference type="GeneID" id="112541746"/>
<dbReference type="AlphaFoldDB" id="A0A9F5N4E7"/>
<reference evidence="4" key="1">
    <citation type="submission" date="2025-08" db="UniProtKB">
        <authorList>
            <consortium name="RefSeq"/>
        </authorList>
    </citation>
    <scope>IDENTIFICATION</scope>
    <source>
        <tissue evidence="4">Liver</tissue>
    </source>
</reference>
<dbReference type="Pfam" id="PF06371">
    <property type="entry name" value="Drf_GBD"/>
    <property type="match status" value="1"/>
</dbReference>
<organism evidence="3 4">
    <name type="scientific">Python bivittatus</name>
    <name type="common">Burmese python</name>
    <name type="synonym">Python molurus bivittatus</name>
    <dbReference type="NCBI Taxonomy" id="176946"/>
    <lineage>
        <taxon>Eukaryota</taxon>
        <taxon>Metazoa</taxon>
        <taxon>Chordata</taxon>
        <taxon>Craniata</taxon>
        <taxon>Vertebrata</taxon>
        <taxon>Euteleostomi</taxon>
        <taxon>Lepidosauria</taxon>
        <taxon>Squamata</taxon>
        <taxon>Bifurcata</taxon>
        <taxon>Unidentata</taxon>
        <taxon>Episquamata</taxon>
        <taxon>Toxicofera</taxon>
        <taxon>Serpentes</taxon>
        <taxon>Henophidia</taxon>
        <taxon>Pythonidae</taxon>
        <taxon>Python</taxon>
    </lineage>
</organism>
<feature type="region of interest" description="Disordered" evidence="1">
    <location>
        <begin position="1"/>
        <end position="49"/>
    </location>
</feature>
<dbReference type="PANTHER" id="PTHR45691">
    <property type="entry name" value="PROTEIN DIAPHANOUS"/>
    <property type="match status" value="1"/>
</dbReference>
<dbReference type="SUPFAM" id="SSF48371">
    <property type="entry name" value="ARM repeat"/>
    <property type="match status" value="1"/>
</dbReference>
<feature type="compositionally biased region" description="Polar residues" evidence="1">
    <location>
        <begin position="1"/>
        <end position="17"/>
    </location>
</feature>
<feature type="compositionally biased region" description="Basic and acidic residues" evidence="1">
    <location>
        <begin position="84"/>
        <end position="97"/>
    </location>
</feature>
<dbReference type="Proteomes" id="UP000695026">
    <property type="component" value="Unplaced"/>
</dbReference>
<feature type="compositionally biased region" description="Low complexity" evidence="1">
    <location>
        <begin position="112"/>
        <end position="121"/>
    </location>
</feature>
<accession>A0A9F5N4E7</accession>